<feature type="non-terminal residue" evidence="1">
    <location>
        <position position="68"/>
    </location>
</feature>
<accession>A0A101NUR6</accession>
<gene>
    <name evidence="1" type="ORF">AQI95_37350</name>
</gene>
<comment type="caution">
    <text evidence="1">The sequence shown here is derived from an EMBL/GenBank/DDBJ whole genome shotgun (WGS) entry which is preliminary data.</text>
</comment>
<name>A0A101NUR6_9ACTN</name>
<reference evidence="1 2" key="1">
    <citation type="submission" date="2015-10" db="EMBL/GenBank/DDBJ databases">
        <title>Draft genome sequence of Streptomyces yokosukanensis DSM 40224, type strain for the species Streptomyces yokosukanensis.</title>
        <authorList>
            <person name="Ruckert C."/>
            <person name="Winkler A."/>
            <person name="Kalinowski J."/>
            <person name="Kampfer P."/>
            <person name="Glaeser S."/>
        </authorList>
    </citation>
    <scope>NUCLEOTIDE SEQUENCE [LARGE SCALE GENOMIC DNA]</scope>
    <source>
        <strain evidence="1 2">DSM 40224</strain>
    </source>
</reference>
<protein>
    <submittedName>
        <fullName evidence="1">Uncharacterized protein</fullName>
    </submittedName>
</protein>
<dbReference type="AlphaFoldDB" id="A0A101NUR6"/>
<dbReference type="Proteomes" id="UP000053127">
    <property type="component" value="Unassembled WGS sequence"/>
</dbReference>
<dbReference type="EMBL" id="LMWN01000061">
    <property type="protein sequence ID" value="KUM99644.1"/>
    <property type="molecule type" value="Genomic_DNA"/>
</dbReference>
<evidence type="ECO:0000313" key="2">
    <source>
        <dbReference type="Proteomes" id="UP000053127"/>
    </source>
</evidence>
<organism evidence="1 2">
    <name type="scientific">Streptomyces yokosukanensis</name>
    <dbReference type="NCBI Taxonomy" id="67386"/>
    <lineage>
        <taxon>Bacteria</taxon>
        <taxon>Bacillati</taxon>
        <taxon>Actinomycetota</taxon>
        <taxon>Actinomycetes</taxon>
        <taxon>Kitasatosporales</taxon>
        <taxon>Streptomycetaceae</taxon>
        <taxon>Streptomyces</taxon>
    </lineage>
</organism>
<sequence length="68" mass="6892">MIVGCTTGHMVRAPARQVVGRASGEVIRSAEGQVVVGVHGRHGCVVTDAAHVSEVGVQAVAELDVFAG</sequence>
<proteinExistence type="predicted"/>
<keyword evidence="2" id="KW-1185">Reference proteome</keyword>
<evidence type="ECO:0000313" key="1">
    <source>
        <dbReference type="EMBL" id="KUM99644.1"/>
    </source>
</evidence>